<dbReference type="AlphaFoldDB" id="A0A9W8ZS33"/>
<dbReference type="Proteomes" id="UP001150238">
    <property type="component" value="Unassembled WGS sequence"/>
</dbReference>
<proteinExistence type="predicted"/>
<evidence type="ECO:0000313" key="2">
    <source>
        <dbReference type="Proteomes" id="UP001150238"/>
    </source>
</evidence>
<sequence length="107" mass="12080">MHGGAVACNRMWCSGRQSHVCHLEMINAGADVLLGFINDTKTMLLDLSTDLKIGNEDVGLYLNDLVLESVDYGIFFNTFICQANVNGTKYFFFEYFHDTLKTEVYGH</sequence>
<gene>
    <name evidence="1" type="ORF">C8J55DRAFT_493505</name>
</gene>
<dbReference type="EMBL" id="JANVFS010000052">
    <property type="protein sequence ID" value="KAJ4465235.1"/>
    <property type="molecule type" value="Genomic_DNA"/>
</dbReference>
<accession>A0A9W8ZS33</accession>
<reference evidence="1" key="1">
    <citation type="submission" date="2022-08" db="EMBL/GenBank/DDBJ databases">
        <authorList>
            <consortium name="DOE Joint Genome Institute"/>
            <person name="Min B."/>
            <person name="Riley R."/>
            <person name="Sierra-Patev S."/>
            <person name="Naranjo-Ortiz M."/>
            <person name="Looney B."/>
            <person name="Konkel Z."/>
            <person name="Slot J.C."/>
            <person name="Sakamoto Y."/>
            <person name="Steenwyk J.L."/>
            <person name="Rokas A."/>
            <person name="Carro J."/>
            <person name="Camarero S."/>
            <person name="Ferreira P."/>
            <person name="Molpeceres G."/>
            <person name="Ruiz-Duenas F.J."/>
            <person name="Serrano A."/>
            <person name="Henrissat B."/>
            <person name="Drula E."/>
            <person name="Hughes K.W."/>
            <person name="Mata J.L."/>
            <person name="Ishikawa N.K."/>
            <person name="Vargas-Isla R."/>
            <person name="Ushijima S."/>
            <person name="Smith C.A."/>
            <person name="Ahrendt S."/>
            <person name="Andreopoulos W."/>
            <person name="He G."/>
            <person name="Labutti K."/>
            <person name="Lipzen A."/>
            <person name="Ng V."/>
            <person name="Sandor L."/>
            <person name="Barry K."/>
            <person name="Martinez A.T."/>
            <person name="Xiao Y."/>
            <person name="Gibbons J.G."/>
            <person name="Terashima K."/>
            <person name="Hibbett D.S."/>
            <person name="Grigoriev I.V."/>
        </authorList>
    </citation>
    <scope>NUCLEOTIDE SEQUENCE</scope>
    <source>
        <strain evidence="1">Sp2 HRB7682 ss15</strain>
    </source>
</reference>
<comment type="caution">
    <text evidence="1">The sequence shown here is derived from an EMBL/GenBank/DDBJ whole genome shotgun (WGS) entry which is preliminary data.</text>
</comment>
<organism evidence="1 2">
    <name type="scientific">Lentinula lateritia</name>
    <dbReference type="NCBI Taxonomy" id="40482"/>
    <lineage>
        <taxon>Eukaryota</taxon>
        <taxon>Fungi</taxon>
        <taxon>Dikarya</taxon>
        <taxon>Basidiomycota</taxon>
        <taxon>Agaricomycotina</taxon>
        <taxon>Agaricomycetes</taxon>
        <taxon>Agaricomycetidae</taxon>
        <taxon>Agaricales</taxon>
        <taxon>Marasmiineae</taxon>
        <taxon>Omphalotaceae</taxon>
        <taxon>Lentinula</taxon>
    </lineage>
</organism>
<name>A0A9W8ZS33_9AGAR</name>
<protein>
    <submittedName>
        <fullName evidence="1">Uncharacterized protein</fullName>
    </submittedName>
</protein>
<reference evidence="1" key="2">
    <citation type="journal article" date="2023" name="Proc. Natl. Acad. Sci. U.S.A.">
        <title>A global phylogenomic analysis of the shiitake genus Lentinula.</title>
        <authorList>
            <person name="Sierra-Patev S."/>
            <person name="Min B."/>
            <person name="Naranjo-Ortiz M."/>
            <person name="Looney B."/>
            <person name="Konkel Z."/>
            <person name="Slot J.C."/>
            <person name="Sakamoto Y."/>
            <person name="Steenwyk J.L."/>
            <person name="Rokas A."/>
            <person name="Carro J."/>
            <person name="Camarero S."/>
            <person name="Ferreira P."/>
            <person name="Molpeceres G."/>
            <person name="Ruiz-Duenas F.J."/>
            <person name="Serrano A."/>
            <person name="Henrissat B."/>
            <person name="Drula E."/>
            <person name="Hughes K.W."/>
            <person name="Mata J.L."/>
            <person name="Ishikawa N.K."/>
            <person name="Vargas-Isla R."/>
            <person name="Ushijima S."/>
            <person name="Smith C.A."/>
            <person name="Donoghue J."/>
            <person name="Ahrendt S."/>
            <person name="Andreopoulos W."/>
            <person name="He G."/>
            <person name="LaButti K."/>
            <person name="Lipzen A."/>
            <person name="Ng V."/>
            <person name="Riley R."/>
            <person name="Sandor L."/>
            <person name="Barry K."/>
            <person name="Martinez A.T."/>
            <person name="Xiao Y."/>
            <person name="Gibbons J.G."/>
            <person name="Terashima K."/>
            <person name="Grigoriev I.V."/>
            <person name="Hibbett D."/>
        </authorList>
    </citation>
    <scope>NUCLEOTIDE SEQUENCE</scope>
    <source>
        <strain evidence="1">Sp2 HRB7682 ss15</strain>
    </source>
</reference>
<evidence type="ECO:0000313" key="1">
    <source>
        <dbReference type="EMBL" id="KAJ4465235.1"/>
    </source>
</evidence>